<evidence type="ECO:0000313" key="2">
    <source>
        <dbReference type="EMBL" id="CCC95872.1"/>
    </source>
</evidence>
<dbReference type="VEuPathDB" id="TriTrypDB:TcIL3000.11.13780"/>
<organism evidence="2">
    <name type="scientific">Trypanosoma congolense (strain IL3000)</name>
    <dbReference type="NCBI Taxonomy" id="1068625"/>
    <lineage>
        <taxon>Eukaryota</taxon>
        <taxon>Discoba</taxon>
        <taxon>Euglenozoa</taxon>
        <taxon>Kinetoplastea</taxon>
        <taxon>Metakinetoplastina</taxon>
        <taxon>Trypanosomatida</taxon>
        <taxon>Trypanosomatidae</taxon>
        <taxon>Trypanosoma</taxon>
        <taxon>Nannomonas</taxon>
    </lineage>
</organism>
<reference evidence="2" key="1">
    <citation type="journal article" date="2012" name="Proc. Natl. Acad. Sci. U.S.A.">
        <title>Antigenic diversity is generated by distinct evolutionary mechanisms in African trypanosome species.</title>
        <authorList>
            <person name="Jackson A.P."/>
            <person name="Berry A."/>
            <person name="Aslett M."/>
            <person name="Allison H.C."/>
            <person name="Burton P."/>
            <person name="Vavrova-Anderson J."/>
            <person name="Brown R."/>
            <person name="Browne H."/>
            <person name="Corton N."/>
            <person name="Hauser H."/>
            <person name="Gamble J."/>
            <person name="Gilderthorp R."/>
            <person name="Marcello L."/>
            <person name="McQuillan J."/>
            <person name="Otto T.D."/>
            <person name="Quail M.A."/>
            <person name="Sanders M.J."/>
            <person name="van Tonder A."/>
            <person name="Ginger M.L."/>
            <person name="Field M.C."/>
            <person name="Barry J.D."/>
            <person name="Hertz-Fowler C."/>
            <person name="Berriman M."/>
        </authorList>
    </citation>
    <scope>NUCLEOTIDE SEQUENCE</scope>
    <source>
        <strain evidence="2">IL3000</strain>
    </source>
</reference>
<name>G0V2K0_TRYCI</name>
<dbReference type="AlphaFoldDB" id="G0V2K0"/>
<sequence>MWTPNSDGTTTTERLRAQRRREVARLYEDTYELRRRDYVHGPLSTMYREQHHATTVHAGKCNENDANHETMELRTQQPSVDAVASTGKRHEHFRVCWTTPSMDTSGEAASSVEPPLCRGVKLLDVSWGRYDTLQPRLQCVGEARRNKRHQRKSCVGADRILSASSFPLGVGSNSLSRDMGGRVTSLRQGPPGRPPRDAKRTERREEERPAAATACQRQGRAGPCSVRPATGAPGRSCRGASSGAIILPRKEYERLQQIISNT</sequence>
<proteinExistence type="predicted"/>
<accession>G0V2K0</accession>
<evidence type="ECO:0000256" key="1">
    <source>
        <dbReference type="SAM" id="MobiDB-lite"/>
    </source>
</evidence>
<dbReference type="EMBL" id="HE575324">
    <property type="protein sequence ID" value="CCC95872.1"/>
    <property type="molecule type" value="Genomic_DNA"/>
</dbReference>
<gene>
    <name evidence="2" type="ORF">TCIL3000_11_13780</name>
</gene>
<feature type="compositionally biased region" description="Basic and acidic residues" evidence="1">
    <location>
        <begin position="194"/>
        <end position="209"/>
    </location>
</feature>
<protein>
    <submittedName>
        <fullName evidence="2">Uncharacterized protein TCIL3000_11_13780</fullName>
    </submittedName>
</protein>
<feature type="region of interest" description="Disordered" evidence="1">
    <location>
        <begin position="166"/>
        <end position="241"/>
    </location>
</feature>